<evidence type="ECO:0000313" key="3">
    <source>
        <dbReference type="Proteomes" id="UP001629214"/>
    </source>
</evidence>
<feature type="signal peptide" evidence="1">
    <location>
        <begin position="1"/>
        <end position="23"/>
    </location>
</feature>
<evidence type="ECO:0000256" key="1">
    <source>
        <dbReference type="SAM" id="SignalP"/>
    </source>
</evidence>
<sequence length="404" mass="44160">MKKITNRGYLLLALLLAHGLAGAAEPKAKNANAQKQAPTELSVIRFLCEGKTANSEIRVNGVFKGECPLDMEVKPGLIEITATKKRDDYYEQLFEQSFTLGGGVAKRVDIVFNKRPRFRQDAIERTDKAVEASESAQEVRRRNEIPSLESAAAGGDGAAMARLGMFYRAGLTGPVDMKKSVDWYKKGAEAGNADAMYEYAWLSEQGNRVPKNMALAVELYQKSAALGEPRALQRMGGLTEKGSDGIPKDLRLAGTYYFKAAEAGSKLSSLMYWGILPESEKDAALATEEKLAATATRIQLKKAEAGEDFDALTDAAGTYTFGTYGNAANPELALTYYRMALRQKKKQAAAGDADSNYQLGYWYAEGVLGLPRDKKEAARYYKQAQQLGHPSAAEALRKLESESK</sequence>
<evidence type="ECO:0000313" key="2">
    <source>
        <dbReference type="EMBL" id="MFL9878666.1"/>
    </source>
</evidence>
<dbReference type="RefSeq" id="WP_408167661.1">
    <property type="nucleotide sequence ID" value="NZ_JAQQFR010000005.1"/>
</dbReference>
<comment type="caution">
    <text evidence="2">The sequence shown here is derived from an EMBL/GenBank/DDBJ whole genome shotgun (WGS) entry which is preliminary data.</text>
</comment>
<gene>
    <name evidence="2" type="ORF">PQR63_09750</name>
</gene>
<organism evidence="2 3">
    <name type="scientific">Herbaspirillum rhizosphaerae</name>
    <dbReference type="NCBI Taxonomy" id="346179"/>
    <lineage>
        <taxon>Bacteria</taxon>
        <taxon>Pseudomonadati</taxon>
        <taxon>Pseudomonadota</taxon>
        <taxon>Betaproteobacteria</taxon>
        <taxon>Burkholderiales</taxon>
        <taxon>Oxalobacteraceae</taxon>
        <taxon>Herbaspirillum</taxon>
    </lineage>
</organism>
<dbReference type="SUPFAM" id="SSF81901">
    <property type="entry name" value="HCP-like"/>
    <property type="match status" value="2"/>
</dbReference>
<dbReference type="PANTHER" id="PTHR43628">
    <property type="entry name" value="ACTIVATOR OF C KINASE PROTEIN 1-RELATED"/>
    <property type="match status" value="1"/>
</dbReference>
<name>A0ABW8Z6J0_9BURK</name>
<dbReference type="EMBL" id="JAQQFR010000005">
    <property type="protein sequence ID" value="MFL9878666.1"/>
    <property type="molecule type" value="Genomic_DNA"/>
</dbReference>
<accession>A0ABW8Z6J0</accession>
<proteinExistence type="predicted"/>
<keyword evidence="3" id="KW-1185">Reference proteome</keyword>
<dbReference type="Gene3D" id="1.25.40.10">
    <property type="entry name" value="Tetratricopeptide repeat domain"/>
    <property type="match status" value="1"/>
</dbReference>
<keyword evidence="1" id="KW-0732">Signal</keyword>
<feature type="chain" id="PRO_5045656573" evidence="1">
    <location>
        <begin position="24"/>
        <end position="404"/>
    </location>
</feature>
<dbReference type="Proteomes" id="UP001629214">
    <property type="component" value="Unassembled WGS sequence"/>
</dbReference>
<reference evidence="2 3" key="1">
    <citation type="journal article" date="2024" name="Chem. Sci.">
        <title>Discovery of megapolipeptins by genome mining of a Burkholderiales bacteria collection.</title>
        <authorList>
            <person name="Paulo B.S."/>
            <person name="Recchia M.J.J."/>
            <person name="Lee S."/>
            <person name="Fergusson C.H."/>
            <person name="Romanowski S.B."/>
            <person name="Hernandez A."/>
            <person name="Krull N."/>
            <person name="Liu D.Y."/>
            <person name="Cavanagh H."/>
            <person name="Bos A."/>
            <person name="Gray C.A."/>
            <person name="Murphy B.T."/>
            <person name="Linington R.G."/>
            <person name="Eustaquio A.S."/>
        </authorList>
    </citation>
    <scope>NUCLEOTIDE SEQUENCE [LARGE SCALE GENOMIC DNA]</scope>
    <source>
        <strain evidence="2 3">RL21-008-BIB-B</strain>
    </source>
</reference>
<dbReference type="InterPro" id="IPR052945">
    <property type="entry name" value="Mitotic_Regulator"/>
</dbReference>
<protein>
    <submittedName>
        <fullName evidence="2">Tetratricopeptide repeat protein</fullName>
    </submittedName>
</protein>
<dbReference type="InterPro" id="IPR011990">
    <property type="entry name" value="TPR-like_helical_dom_sf"/>
</dbReference>
<dbReference type="SMART" id="SM00671">
    <property type="entry name" value="SEL1"/>
    <property type="match status" value="5"/>
</dbReference>
<dbReference type="InterPro" id="IPR006597">
    <property type="entry name" value="Sel1-like"/>
</dbReference>
<dbReference type="Pfam" id="PF08238">
    <property type="entry name" value="Sel1"/>
    <property type="match status" value="5"/>
</dbReference>
<dbReference type="PANTHER" id="PTHR43628:SF1">
    <property type="entry name" value="CHITIN SYNTHASE REGULATORY FACTOR 2-RELATED"/>
    <property type="match status" value="1"/>
</dbReference>